<evidence type="ECO:0000313" key="4">
    <source>
        <dbReference type="RefSeq" id="XP_005109567.1"/>
    </source>
</evidence>
<evidence type="ECO:0000313" key="3">
    <source>
        <dbReference type="Proteomes" id="UP000694888"/>
    </source>
</evidence>
<name>A0ABM0K621_APLCA</name>
<gene>
    <name evidence="4" type="primary">LOC101848846</name>
</gene>
<accession>A0ABM0K621</accession>
<reference evidence="4" key="1">
    <citation type="submission" date="2025-08" db="UniProtKB">
        <authorList>
            <consortium name="RefSeq"/>
        </authorList>
    </citation>
    <scope>IDENTIFICATION</scope>
</reference>
<organism evidence="3 4">
    <name type="scientific">Aplysia californica</name>
    <name type="common">California sea hare</name>
    <dbReference type="NCBI Taxonomy" id="6500"/>
    <lineage>
        <taxon>Eukaryota</taxon>
        <taxon>Metazoa</taxon>
        <taxon>Spiralia</taxon>
        <taxon>Lophotrochozoa</taxon>
        <taxon>Mollusca</taxon>
        <taxon>Gastropoda</taxon>
        <taxon>Heterobranchia</taxon>
        <taxon>Euthyneura</taxon>
        <taxon>Tectipleura</taxon>
        <taxon>Aplysiida</taxon>
        <taxon>Aplysioidea</taxon>
        <taxon>Aplysiidae</taxon>
        <taxon>Aplysia</taxon>
    </lineage>
</organism>
<evidence type="ECO:0000256" key="1">
    <source>
        <dbReference type="ARBA" id="ARBA00006407"/>
    </source>
</evidence>
<dbReference type="RefSeq" id="XP_005109567.1">
    <property type="nucleotide sequence ID" value="XM_005109510.3"/>
</dbReference>
<dbReference type="Pfam" id="PF03981">
    <property type="entry name" value="Ubiq_cyt_C_chap"/>
    <property type="match status" value="1"/>
</dbReference>
<dbReference type="PANTHER" id="PTHR12184:SF1">
    <property type="entry name" value="UBIQUINOL-CYTOCHROME-C REDUCTASE COMPLEX ASSEMBLY FACTOR 1"/>
    <property type="match status" value="1"/>
</dbReference>
<evidence type="ECO:0000259" key="2">
    <source>
        <dbReference type="Pfam" id="PF03981"/>
    </source>
</evidence>
<comment type="similarity">
    <text evidence="1">Belongs to the CBP3 family.</text>
</comment>
<dbReference type="InterPro" id="IPR007129">
    <property type="entry name" value="Ubiqinol_cyt_c_chaperone_CPB3"/>
</dbReference>
<sequence>MNFLRGTGIKACRNLAQLLNVVQSQSQVRCMRCARPVALMFSTPPQLQHPRYQHSVSFNASWSTNDLSTWQKMKWDMGFYGKLQVPNRRLKLSGYNLYVCCTDFIDFPEFVKETGIPDTFNSWFSLLQLHLWLVYVKLSQMGPEGFLLKNHMYSSMWHGVEKRLEKFEDMLGSERRKAVKNFYSMMVLSIMHYDEAILSSDKLLANALWLQLFGQDADVAPDKLALMVEYIRKQVQYHDSLDPSQLMQPGYISFLPLHGDRLDVAKADADFQTLTKNKDIY</sequence>
<feature type="domain" description="Ubiquinol-cytochrome c chaperone" evidence="2">
    <location>
        <begin position="113"/>
        <end position="248"/>
    </location>
</feature>
<protein>
    <submittedName>
        <fullName evidence="4">Ubiquinol-cytochrome-c reductase complex assembly factor 1 isoform X1</fullName>
    </submittedName>
</protein>
<dbReference type="InterPro" id="IPR021150">
    <property type="entry name" value="Ubiq_cyt_c_chap"/>
</dbReference>
<dbReference type="PANTHER" id="PTHR12184">
    <property type="entry name" value="UBIQUINOL-CYTOCHROME C REDUCTASE COMPLEX ASSEMBLY FACTOR 1 FAMILY MEMBER"/>
    <property type="match status" value="1"/>
</dbReference>
<dbReference type="GeneID" id="101848846"/>
<proteinExistence type="inferred from homology"/>
<dbReference type="Proteomes" id="UP000694888">
    <property type="component" value="Unplaced"/>
</dbReference>
<keyword evidence="3" id="KW-1185">Reference proteome</keyword>